<evidence type="ECO:0000256" key="7">
    <source>
        <dbReference type="ARBA" id="ARBA00022962"/>
    </source>
</evidence>
<keyword evidence="9" id="KW-1185">Reference proteome</keyword>
<comment type="caution">
    <text evidence="8">The sequence shown here is derived from an EMBL/GenBank/DDBJ whole genome shotgun (WGS) entry which is preliminary data.</text>
</comment>
<dbReference type="SUPFAM" id="SSF52317">
    <property type="entry name" value="Class I glutamine amidotransferase-like"/>
    <property type="match status" value="1"/>
</dbReference>
<dbReference type="PANTHER" id="PTHR10099:SF1">
    <property type="entry name" value="PHOSPHORIBOSYLFORMYLGLYCINAMIDINE SYNTHASE"/>
    <property type="match status" value="1"/>
</dbReference>
<dbReference type="AlphaFoldDB" id="A0A5C6A7K6"/>
<proteinExistence type="predicted"/>
<accession>A0A5C6A7K6</accession>
<dbReference type="Gene3D" id="3.40.50.880">
    <property type="match status" value="1"/>
</dbReference>
<dbReference type="GO" id="GO:0004642">
    <property type="term" value="F:phosphoribosylformylglycinamidine synthase activity"/>
    <property type="evidence" value="ECO:0007669"/>
    <property type="project" value="UniProtKB-EC"/>
</dbReference>
<sequence>MPSPRVLVLRSPGANCDEETAEAFRLAGAVAERVHVNRLLENPALLEDFQALCVPGGFSYGDDISAGRVLGNQVRLKLSDPLKRFRDDGKLVLGVCNGFQVLVKTGLLDLDDDAGPLATLTWNDHGRYEARWVHVKATPGDCVFLKGIEQIEMPIAHAEGNIAVRDAAALDTLTSGGRIVLRYTGADGGEPNGFPENPNGATANAAGLTDSTGRVLGLMPHPERFLFATQHPQWTRKKAAGGFDPHGDGDGLRLFRNAVAYFG</sequence>
<protein>
    <submittedName>
        <fullName evidence="8">Phosphoribosylformylglycinamidine synthase</fullName>
        <ecNumber evidence="8">6.3.5.3</ecNumber>
    </submittedName>
</protein>
<dbReference type="GO" id="GO:0006189">
    <property type="term" value="P:'de novo' IMP biosynthetic process"/>
    <property type="evidence" value="ECO:0007669"/>
    <property type="project" value="InterPro"/>
</dbReference>
<dbReference type="OrthoDB" id="9804441at2"/>
<dbReference type="PANTHER" id="PTHR10099">
    <property type="entry name" value="PHOSPHORIBOSYLFORMYLGLYCINAMIDINE SYNTHASE"/>
    <property type="match status" value="1"/>
</dbReference>
<dbReference type="GO" id="GO:0016787">
    <property type="term" value="F:hydrolase activity"/>
    <property type="evidence" value="ECO:0007669"/>
    <property type="project" value="UniProtKB-KW"/>
</dbReference>
<evidence type="ECO:0000256" key="5">
    <source>
        <dbReference type="ARBA" id="ARBA00022801"/>
    </source>
</evidence>
<dbReference type="EC" id="6.3.5.3" evidence="8"/>
<evidence type="ECO:0000256" key="3">
    <source>
        <dbReference type="ARBA" id="ARBA00022741"/>
    </source>
</evidence>
<dbReference type="EMBL" id="SJPR01000004">
    <property type="protein sequence ID" value="TWT95992.1"/>
    <property type="molecule type" value="Genomic_DNA"/>
</dbReference>
<evidence type="ECO:0000313" key="9">
    <source>
        <dbReference type="Proteomes" id="UP000317421"/>
    </source>
</evidence>
<dbReference type="GO" id="GO:0005524">
    <property type="term" value="F:ATP binding"/>
    <property type="evidence" value="ECO:0007669"/>
    <property type="project" value="UniProtKB-KW"/>
</dbReference>
<keyword evidence="4" id="KW-0658">Purine biosynthesis</keyword>
<dbReference type="Proteomes" id="UP000317421">
    <property type="component" value="Unassembled WGS sequence"/>
</dbReference>
<organism evidence="8 9">
    <name type="scientific">Botrimarina colliarenosi</name>
    <dbReference type="NCBI Taxonomy" id="2528001"/>
    <lineage>
        <taxon>Bacteria</taxon>
        <taxon>Pseudomonadati</taxon>
        <taxon>Planctomycetota</taxon>
        <taxon>Planctomycetia</taxon>
        <taxon>Pirellulales</taxon>
        <taxon>Lacipirellulaceae</taxon>
        <taxon>Botrimarina</taxon>
    </lineage>
</organism>
<evidence type="ECO:0000256" key="2">
    <source>
        <dbReference type="ARBA" id="ARBA00022598"/>
    </source>
</evidence>
<name>A0A5C6A7K6_9BACT</name>
<evidence type="ECO:0000313" key="8">
    <source>
        <dbReference type="EMBL" id="TWT95992.1"/>
    </source>
</evidence>
<keyword evidence="6" id="KW-0067">ATP-binding</keyword>
<dbReference type="PROSITE" id="PS51273">
    <property type="entry name" value="GATASE_TYPE_1"/>
    <property type="match status" value="1"/>
</dbReference>
<evidence type="ECO:0000256" key="6">
    <source>
        <dbReference type="ARBA" id="ARBA00022840"/>
    </source>
</evidence>
<dbReference type="InterPro" id="IPR029062">
    <property type="entry name" value="Class_I_gatase-like"/>
</dbReference>
<keyword evidence="5" id="KW-0378">Hydrolase</keyword>
<dbReference type="PIRSF" id="PIRSF001586">
    <property type="entry name" value="FGAM_synth_I"/>
    <property type="match status" value="1"/>
</dbReference>
<dbReference type="GO" id="GO:0005737">
    <property type="term" value="C:cytoplasm"/>
    <property type="evidence" value="ECO:0007669"/>
    <property type="project" value="TreeGrafter"/>
</dbReference>
<keyword evidence="7" id="KW-0315">Glutamine amidotransferase</keyword>
<evidence type="ECO:0000256" key="1">
    <source>
        <dbReference type="ARBA" id="ARBA00022490"/>
    </source>
</evidence>
<reference evidence="8 9" key="1">
    <citation type="submission" date="2019-02" db="EMBL/GenBank/DDBJ databases">
        <title>Deep-cultivation of Planctomycetes and their phenomic and genomic characterization uncovers novel biology.</title>
        <authorList>
            <person name="Wiegand S."/>
            <person name="Jogler M."/>
            <person name="Boedeker C."/>
            <person name="Pinto D."/>
            <person name="Vollmers J."/>
            <person name="Rivas-Marin E."/>
            <person name="Kohn T."/>
            <person name="Peeters S.H."/>
            <person name="Heuer A."/>
            <person name="Rast P."/>
            <person name="Oberbeckmann S."/>
            <person name="Bunk B."/>
            <person name="Jeske O."/>
            <person name="Meyerdierks A."/>
            <person name="Storesund J.E."/>
            <person name="Kallscheuer N."/>
            <person name="Luecker S."/>
            <person name="Lage O.M."/>
            <person name="Pohl T."/>
            <person name="Merkel B.J."/>
            <person name="Hornburger P."/>
            <person name="Mueller R.-W."/>
            <person name="Bruemmer F."/>
            <person name="Labrenz M."/>
            <person name="Spormann A.M."/>
            <person name="Op Den Camp H."/>
            <person name="Overmann J."/>
            <person name="Amann R."/>
            <person name="Jetten M.S.M."/>
            <person name="Mascher T."/>
            <person name="Medema M.H."/>
            <person name="Devos D.P."/>
            <person name="Kaster A.-K."/>
            <person name="Ovreas L."/>
            <person name="Rohde M."/>
            <person name="Galperin M.Y."/>
            <person name="Jogler C."/>
        </authorList>
    </citation>
    <scope>NUCLEOTIDE SEQUENCE [LARGE SCALE GENOMIC DNA]</scope>
    <source>
        <strain evidence="8 9">Pla108</strain>
    </source>
</reference>
<dbReference type="InterPro" id="IPR010075">
    <property type="entry name" value="PRibForGlyAmidine_synth_PurQ"/>
</dbReference>
<dbReference type="RefSeq" id="WP_146445788.1">
    <property type="nucleotide sequence ID" value="NZ_SJPR01000004.1"/>
</dbReference>
<dbReference type="Pfam" id="PF13507">
    <property type="entry name" value="GATase_5"/>
    <property type="match status" value="1"/>
</dbReference>
<gene>
    <name evidence="8" type="primary">purQ</name>
    <name evidence="8" type="ORF">Pla108_30710</name>
</gene>
<keyword evidence="3" id="KW-0547">Nucleotide-binding</keyword>
<dbReference type="SMART" id="SM01211">
    <property type="entry name" value="GATase_5"/>
    <property type="match status" value="1"/>
</dbReference>
<evidence type="ECO:0000256" key="4">
    <source>
        <dbReference type="ARBA" id="ARBA00022755"/>
    </source>
</evidence>
<keyword evidence="1" id="KW-0963">Cytoplasm</keyword>
<keyword evidence="2 8" id="KW-0436">Ligase</keyword>
<dbReference type="NCBIfam" id="TIGR01737">
    <property type="entry name" value="FGAM_synth_I"/>
    <property type="match status" value="1"/>
</dbReference>